<dbReference type="EMBL" id="JBIGHV010000004">
    <property type="protein sequence ID" value="MFG6430847.1"/>
    <property type="molecule type" value="Genomic_DNA"/>
</dbReference>
<evidence type="ECO:0000313" key="4">
    <source>
        <dbReference type="EMBL" id="MFG6430847.1"/>
    </source>
</evidence>
<keyword evidence="2" id="KW-0313">Glucose metabolism</keyword>
<evidence type="ECO:0000256" key="1">
    <source>
        <dbReference type="ARBA" id="ARBA00005564"/>
    </source>
</evidence>
<dbReference type="InterPro" id="IPR019405">
    <property type="entry name" value="Lactonase_7-beta_prop"/>
</dbReference>
<comment type="similarity">
    <text evidence="1">Belongs to the cycloisomerase 2 family.</text>
</comment>
<dbReference type="RefSeq" id="WP_394479414.1">
    <property type="nucleotide sequence ID" value="NZ_JBIGHV010000004.1"/>
</dbReference>
<dbReference type="PANTHER" id="PTHR30344:SF1">
    <property type="entry name" value="6-PHOSPHOGLUCONOLACTONASE"/>
    <property type="match status" value="1"/>
</dbReference>
<dbReference type="Gene3D" id="2.130.10.10">
    <property type="entry name" value="YVTN repeat-like/Quinoprotein amine dehydrogenase"/>
    <property type="match status" value="1"/>
</dbReference>
<sequence length="373" mass="39444">MKRLSLALLATLMPFTIAAETWVYVGTDTGGDSKGIYVATLDETSGALSPPRLAAAIGNPGFLAMHPSKPLVYSVAAGKAPDGSWKEEVAAFAVQPDGSLVLLNTQPSGGNGPCHISVDASGRVLLLANYNGSNVVSYPIGDDGKLGPAASAVRHEGASVNPQRQTRPHPHGIYPGPTQTFAYVPDLGLDKVMIHRLDVDSGRLTPHTHATTEPGGGPRHLAFHPSGRYAYVNLELTSRVTAYRVDAASGALDSFQVLSSLPAGVRSEGNSTAEILVHPSGRFLYVSNRGHDSIAVFTISPQDGSLRFVETTPTGGRTPRSFGIVPGGRFLVAANQNGHTVTVFRIDPERGTLSPAGRDVTVDRPHHVRFLRR</sequence>
<reference evidence="4 5" key="1">
    <citation type="submission" date="2024-08" db="EMBL/GenBank/DDBJ databases">
        <authorList>
            <person name="Lu H."/>
        </authorList>
    </citation>
    <scope>NUCLEOTIDE SEQUENCE [LARGE SCALE GENOMIC DNA]</scope>
    <source>
        <strain evidence="4 5">LYH14W</strain>
    </source>
</reference>
<dbReference type="InterPro" id="IPR015943">
    <property type="entry name" value="WD40/YVTN_repeat-like_dom_sf"/>
</dbReference>
<feature type="signal peptide" evidence="3">
    <location>
        <begin position="1"/>
        <end position="18"/>
    </location>
</feature>
<name>A0ABW7F2I7_9BURK</name>
<dbReference type="InterPro" id="IPR050282">
    <property type="entry name" value="Cycloisomerase_2"/>
</dbReference>
<dbReference type="InterPro" id="IPR011048">
    <property type="entry name" value="Haem_d1_sf"/>
</dbReference>
<feature type="chain" id="PRO_5045734199" evidence="3">
    <location>
        <begin position="19"/>
        <end position="373"/>
    </location>
</feature>
<proteinExistence type="inferred from homology"/>
<organism evidence="4 5">
    <name type="scientific">Pelomonas parva</name>
    <dbReference type="NCBI Taxonomy" id="3299032"/>
    <lineage>
        <taxon>Bacteria</taxon>
        <taxon>Pseudomonadati</taxon>
        <taxon>Pseudomonadota</taxon>
        <taxon>Betaproteobacteria</taxon>
        <taxon>Burkholderiales</taxon>
        <taxon>Sphaerotilaceae</taxon>
        <taxon>Roseateles</taxon>
    </lineage>
</organism>
<comment type="caution">
    <text evidence="4">The sequence shown here is derived from an EMBL/GenBank/DDBJ whole genome shotgun (WGS) entry which is preliminary data.</text>
</comment>
<keyword evidence="5" id="KW-1185">Reference proteome</keyword>
<protein>
    <submittedName>
        <fullName evidence="4">Lactonase family protein</fullName>
    </submittedName>
</protein>
<accession>A0ABW7F2I7</accession>
<dbReference type="PANTHER" id="PTHR30344">
    <property type="entry name" value="6-PHOSPHOGLUCONOLACTONASE-RELATED"/>
    <property type="match status" value="1"/>
</dbReference>
<dbReference type="Pfam" id="PF10282">
    <property type="entry name" value="Lactonase"/>
    <property type="match status" value="1"/>
</dbReference>
<keyword evidence="2" id="KW-0119">Carbohydrate metabolism</keyword>
<evidence type="ECO:0000313" key="5">
    <source>
        <dbReference type="Proteomes" id="UP001606210"/>
    </source>
</evidence>
<dbReference type="SUPFAM" id="SSF51004">
    <property type="entry name" value="C-terminal (heme d1) domain of cytochrome cd1-nitrite reductase"/>
    <property type="match status" value="1"/>
</dbReference>
<evidence type="ECO:0000256" key="2">
    <source>
        <dbReference type="ARBA" id="ARBA00022526"/>
    </source>
</evidence>
<keyword evidence="3" id="KW-0732">Signal</keyword>
<evidence type="ECO:0000256" key="3">
    <source>
        <dbReference type="SAM" id="SignalP"/>
    </source>
</evidence>
<gene>
    <name evidence="4" type="ORF">ACG00Y_13040</name>
</gene>
<dbReference type="Proteomes" id="UP001606210">
    <property type="component" value="Unassembled WGS sequence"/>
</dbReference>